<name>A0A8I6X2A5_HORVV</name>
<organism evidence="1 2">
    <name type="scientific">Hordeum vulgare subsp. vulgare</name>
    <name type="common">Domesticated barley</name>
    <dbReference type="NCBI Taxonomy" id="112509"/>
    <lineage>
        <taxon>Eukaryota</taxon>
        <taxon>Viridiplantae</taxon>
        <taxon>Streptophyta</taxon>
        <taxon>Embryophyta</taxon>
        <taxon>Tracheophyta</taxon>
        <taxon>Spermatophyta</taxon>
        <taxon>Magnoliopsida</taxon>
        <taxon>Liliopsida</taxon>
        <taxon>Poales</taxon>
        <taxon>Poaceae</taxon>
        <taxon>BOP clade</taxon>
        <taxon>Pooideae</taxon>
        <taxon>Triticodae</taxon>
        <taxon>Triticeae</taxon>
        <taxon>Hordeinae</taxon>
        <taxon>Hordeum</taxon>
    </lineage>
</organism>
<keyword evidence="2" id="KW-1185">Reference proteome</keyword>
<dbReference type="Gramene" id="HORVU.MOREX.r3.2HG0112290.1">
    <property type="protein sequence ID" value="HORVU.MOREX.r3.2HG0112290.1"/>
    <property type="gene ID" value="HORVU.MOREX.r3.2HG0112290"/>
</dbReference>
<evidence type="ECO:0000313" key="2">
    <source>
        <dbReference type="Proteomes" id="UP000011116"/>
    </source>
</evidence>
<reference evidence="1" key="2">
    <citation type="submission" date="2020-10" db="EMBL/GenBank/DDBJ databases">
        <authorList>
            <person name="Scholz U."/>
            <person name="Mascher M."/>
            <person name="Fiebig A."/>
        </authorList>
    </citation>
    <scope>NUCLEOTIDE SEQUENCE [LARGE SCALE GENOMIC DNA]</scope>
    <source>
        <strain evidence="1">cv. Morex</strain>
    </source>
</reference>
<evidence type="ECO:0000313" key="1">
    <source>
        <dbReference type="EnsemblPlants" id="HORVU.MOREX.r3.2HG0112290.1"/>
    </source>
</evidence>
<dbReference type="AlphaFoldDB" id="A0A8I6X2A5"/>
<reference evidence="1" key="3">
    <citation type="submission" date="2022-01" db="UniProtKB">
        <authorList>
            <consortium name="EnsemblPlants"/>
        </authorList>
    </citation>
    <scope>IDENTIFICATION</scope>
    <source>
        <strain evidence="1">subsp. vulgare</strain>
    </source>
</reference>
<proteinExistence type="predicted"/>
<dbReference type="Proteomes" id="UP000011116">
    <property type="component" value="Chromosome 2H"/>
</dbReference>
<accession>A0A8I6X2A5</accession>
<evidence type="ECO:0008006" key="3">
    <source>
        <dbReference type="Google" id="ProtNLM"/>
    </source>
</evidence>
<dbReference type="EnsemblPlants" id="HORVU.MOREX.r3.2HG0112290.1">
    <property type="protein sequence ID" value="HORVU.MOREX.r3.2HG0112290.1"/>
    <property type="gene ID" value="HORVU.MOREX.r3.2HG0112290"/>
</dbReference>
<dbReference type="PANTHER" id="PTHR32141">
    <property type="match status" value="1"/>
</dbReference>
<dbReference type="InterPro" id="IPR055302">
    <property type="entry name" value="F-box_dom-containing"/>
</dbReference>
<dbReference type="Gramene" id="HORVU.MOREX.r2.2HG0092200.1">
    <property type="protein sequence ID" value="HORVU.MOREX.r2.2HG0092200.1"/>
    <property type="gene ID" value="HORVU.MOREX.r2.2HG0092200"/>
</dbReference>
<dbReference type="PANTHER" id="PTHR32141:SF78">
    <property type="entry name" value="F-BOX DOMAIN-CONTAINING PROTEIN"/>
    <property type="match status" value="1"/>
</dbReference>
<reference evidence="2" key="1">
    <citation type="journal article" date="2012" name="Nature">
        <title>A physical, genetic and functional sequence assembly of the barley genome.</title>
        <authorList>
            <consortium name="The International Barley Genome Sequencing Consortium"/>
            <person name="Mayer K.F."/>
            <person name="Waugh R."/>
            <person name="Brown J.W."/>
            <person name="Schulman A."/>
            <person name="Langridge P."/>
            <person name="Platzer M."/>
            <person name="Fincher G.B."/>
            <person name="Muehlbauer G.J."/>
            <person name="Sato K."/>
            <person name="Close T.J."/>
            <person name="Wise R.P."/>
            <person name="Stein N."/>
        </authorList>
    </citation>
    <scope>NUCLEOTIDE SEQUENCE [LARGE SCALE GENOMIC DNA]</scope>
    <source>
        <strain evidence="2">cv. Morex</strain>
    </source>
</reference>
<protein>
    <recommendedName>
        <fullName evidence="3">FBD domain-containing protein</fullName>
    </recommendedName>
</protein>
<sequence>MELEPWANPGIELDMPSLRSFRYKGFPIKLSLMSPVPALERVDLDVSRREYKVQQYLEPVSRILTSFSCTRALKLRLGCIEDIVAGGAIPPTFPDLELLEVEGHYKFNRLAPMSSAHRDIVQLGGVSELPASLTDNSFSCLQKSLRKVTLKFKAMEVNCFQVQLAKFLVGNAMVLEEMQVDDGDQFS</sequence>